<evidence type="ECO:0000313" key="6">
    <source>
        <dbReference type="Proteomes" id="UP000325081"/>
    </source>
</evidence>
<feature type="non-terminal residue" evidence="5">
    <location>
        <position position="429"/>
    </location>
</feature>
<dbReference type="PANTHER" id="PTHR34224">
    <property type="entry name" value="INTERACTOR OF CONSTITUTIVE ACTIVE ROPS 2, CHLOROPLASTIC-RELATED"/>
    <property type="match status" value="1"/>
</dbReference>
<feature type="region of interest" description="Disordered" evidence="4">
    <location>
        <begin position="328"/>
        <end position="352"/>
    </location>
</feature>
<gene>
    <name evidence="5" type="ORF">STAS_17248</name>
</gene>
<feature type="region of interest" description="Disordered" evidence="4">
    <location>
        <begin position="394"/>
        <end position="429"/>
    </location>
</feature>
<comment type="caution">
    <text evidence="5">The sequence shown here is derived from an EMBL/GenBank/DDBJ whole genome shotgun (WGS) entry which is preliminary data.</text>
</comment>
<comment type="similarity">
    <text evidence="1">Belongs to the ICR family.</text>
</comment>
<dbReference type="Proteomes" id="UP000325081">
    <property type="component" value="Unassembled WGS sequence"/>
</dbReference>
<evidence type="ECO:0000313" key="5">
    <source>
        <dbReference type="EMBL" id="GER40572.1"/>
    </source>
</evidence>
<feature type="compositionally biased region" description="Gly residues" evidence="4">
    <location>
        <begin position="395"/>
        <end position="404"/>
    </location>
</feature>
<evidence type="ECO:0000256" key="3">
    <source>
        <dbReference type="SAM" id="Coils"/>
    </source>
</evidence>
<accession>A0A5A7Q6N3</accession>
<feature type="compositionally biased region" description="Basic and acidic residues" evidence="4">
    <location>
        <begin position="44"/>
        <end position="58"/>
    </location>
</feature>
<dbReference type="PANTHER" id="PTHR34224:SF4">
    <property type="entry name" value="INTERACTOR OF CONSTITUTIVE ACTIVE ROPS 2, CHLOROPLASTIC"/>
    <property type="match status" value="1"/>
</dbReference>
<reference evidence="6" key="1">
    <citation type="journal article" date="2019" name="Curr. Biol.">
        <title>Genome Sequence of Striga asiatica Provides Insight into the Evolution of Plant Parasitism.</title>
        <authorList>
            <person name="Yoshida S."/>
            <person name="Kim S."/>
            <person name="Wafula E.K."/>
            <person name="Tanskanen J."/>
            <person name="Kim Y.M."/>
            <person name="Honaas L."/>
            <person name="Yang Z."/>
            <person name="Spallek T."/>
            <person name="Conn C.E."/>
            <person name="Ichihashi Y."/>
            <person name="Cheong K."/>
            <person name="Cui S."/>
            <person name="Der J.P."/>
            <person name="Gundlach H."/>
            <person name="Jiao Y."/>
            <person name="Hori C."/>
            <person name="Ishida J.K."/>
            <person name="Kasahara H."/>
            <person name="Kiba T."/>
            <person name="Kim M.S."/>
            <person name="Koo N."/>
            <person name="Laohavisit A."/>
            <person name="Lee Y.H."/>
            <person name="Lumba S."/>
            <person name="McCourt P."/>
            <person name="Mortimer J.C."/>
            <person name="Mutuku J.M."/>
            <person name="Nomura T."/>
            <person name="Sasaki-Sekimoto Y."/>
            <person name="Seto Y."/>
            <person name="Wang Y."/>
            <person name="Wakatake T."/>
            <person name="Sakakibara H."/>
            <person name="Demura T."/>
            <person name="Yamaguchi S."/>
            <person name="Yoneyama K."/>
            <person name="Manabe R.I."/>
            <person name="Nelson D.C."/>
            <person name="Schulman A.H."/>
            <person name="Timko M.P."/>
            <person name="dePamphilis C.W."/>
            <person name="Choi D."/>
            <person name="Shirasu K."/>
        </authorList>
    </citation>
    <scope>NUCLEOTIDE SEQUENCE [LARGE SCALE GENOMIC DNA]</scope>
    <source>
        <strain evidence="6">cv. UVA1</strain>
    </source>
</reference>
<keyword evidence="6" id="KW-1185">Reference proteome</keyword>
<dbReference type="EMBL" id="BKCP01005927">
    <property type="protein sequence ID" value="GER40572.1"/>
    <property type="molecule type" value="Genomic_DNA"/>
</dbReference>
<evidence type="ECO:0000256" key="4">
    <source>
        <dbReference type="SAM" id="MobiDB-lite"/>
    </source>
</evidence>
<name>A0A5A7Q6N3_STRAF</name>
<keyword evidence="2 3" id="KW-0175">Coiled coil</keyword>
<evidence type="ECO:0000256" key="1">
    <source>
        <dbReference type="ARBA" id="ARBA00009778"/>
    </source>
</evidence>
<proteinExistence type="inferred from homology"/>
<feature type="compositionally biased region" description="Polar residues" evidence="4">
    <location>
        <begin position="1"/>
        <end position="22"/>
    </location>
</feature>
<protein>
    <submittedName>
        <fullName evidence="5">ROP interactive partner 4</fullName>
    </submittedName>
</protein>
<dbReference type="OrthoDB" id="1932291at2759"/>
<feature type="compositionally biased region" description="Basic and acidic residues" evidence="4">
    <location>
        <begin position="331"/>
        <end position="344"/>
    </location>
</feature>
<sequence length="429" mass="48390">MQTPTSRPSSLQMAPKSSSSTPKVVRKLKITGSDSDSPNPVSKMPKDNKSPKVIDRRSPRNQLITEKKKPTTRISELECQLSHLQDELKKAESLKRKAELEADEAKRHLAATSAELQETRIQLDEISESEDSRLQELRKISHDRDRAWQSELEAVQKQHELQSSALSSAINEIQKLKAELEGKKMSVVKKTEEEADDVELVESLRTKVQNLQAELEAAERSYRDEYIQSTLEIRNAYDLVERAKSESGNKIAELKSMLDESRIEIQELTEKSTRREIESKTLESTLRDLMSKLSEKSLEIERLVKENELLKSERRKIEHEGLVKVSALTEESNKSGKRAEHAAEQLDASQVSNSELEAELRRLKVQSDQWRKAAEVATAMLSVNGKRVDYHAIGGKLGSENGGGETDDECGADEELGKNRRNGGNVLRK</sequence>
<dbReference type="AlphaFoldDB" id="A0A5A7Q6N3"/>
<dbReference type="InterPro" id="IPR029688">
    <property type="entry name" value="ICR"/>
</dbReference>
<feature type="compositionally biased region" description="Acidic residues" evidence="4">
    <location>
        <begin position="405"/>
        <end position="414"/>
    </location>
</feature>
<feature type="coiled-coil region" evidence="3">
    <location>
        <begin position="74"/>
        <end position="129"/>
    </location>
</feature>
<feature type="region of interest" description="Disordered" evidence="4">
    <location>
        <begin position="1"/>
        <end position="73"/>
    </location>
</feature>
<organism evidence="5 6">
    <name type="scientific">Striga asiatica</name>
    <name type="common">Asiatic witchweed</name>
    <name type="synonym">Buchnera asiatica</name>
    <dbReference type="NCBI Taxonomy" id="4170"/>
    <lineage>
        <taxon>Eukaryota</taxon>
        <taxon>Viridiplantae</taxon>
        <taxon>Streptophyta</taxon>
        <taxon>Embryophyta</taxon>
        <taxon>Tracheophyta</taxon>
        <taxon>Spermatophyta</taxon>
        <taxon>Magnoliopsida</taxon>
        <taxon>eudicotyledons</taxon>
        <taxon>Gunneridae</taxon>
        <taxon>Pentapetalae</taxon>
        <taxon>asterids</taxon>
        <taxon>lamiids</taxon>
        <taxon>Lamiales</taxon>
        <taxon>Orobanchaceae</taxon>
        <taxon>Buchnereae</taxon>
        <taxon>Striga</taxon>
    </lineage>
</organism>
<evidence type="ECO:0000256" key="2">
    <source>
        <dbReference type="ARBA" id="ARBA00023054"/>
    </source>
</evidence>